<dbReference type="EMBL" id="KN840610">
    <property type="protein sequence ID" value="KIP03553.1"/>
    <property type="molecule type" value="Genomic_DNA"/>
</dbReference>
<evidence type="ECO:0000256" key="2">
    <source>
        <dbReference type="ARBA" id="ARBA00005594"/>
    </source>
</evidence>
<evidence type="ECO:0000256" key="1">
    <source>
        <dbReference type="ARBA" id="ARBA00004173"/>
    </source>
</evidence>
<evidence type="ECO:0000256" key="4">
    <source>
        <dbReference type="ARBA" id="ARBA00022598"/>
    </source>
</evidence>
<dbReference type="Pfam" id="PF08264">
    <property type="entry name" value="Anticodon_1"/>
    <property type="match status" value="1"/>
</dbReference>
<dbReference type="EC" id="6.1.1.5" evidence="3"/>
<dbReference type="SUPFAM" id="SSF47323">
    <property type="entry name" value="Anticodon-binding domain of a subclass of class I aminoacyl-tRNA synthetases"/>
    <property type="match status" value="1"/>
</dbReference>
<dbReference type="InterPro" id="IPR009080">
    <property type="entry name" value="tRNAsynth_Ia_anticodon-bd"/>
</dbReference>
<feature type="domain" description="Aminoacyl-tRNA synthetase class Ia" evidence="14">
    <location>
        <begin position="58"/>
        <end position="706"/>
    </location>
</feature>
<dbReference type="HOGENOM" id="CLU_001493_7_2_1"/>
<comment type="subcellular location">
    <subcellularLocation>
        <location evidence="1">Mitochondrion</location>
    </subcellularLocation>
</comment>
<dbReference type="SUPFAM" id="SSF52374">
    <property type="entry name" value="Nucleotidylyl transferase"/>
    <property type="match status" value="1"/>
</dbReference>
<keyword evidence="17" id="KW-1185">Reference proteome</keyword>
<dbReference type="InterPro" id="IPR050081">
    <property type="entry name" value="Ile-tRNA_ligase"/>
</dbReference>
<keyword evidence="8 12" id="KW-0030">Aminoacyl-tRNA synthetase</keyword>
<keyword evidence="5 12" id="KW-0547">Nucleotide-binding</keyword>
<dbReference type="STRING" id="745531.A0A0C3PDV3"/>
<dbReference type="GO" id="GO:0000049">
    <property type="term" value="F:tRNA binding"/>
    <property type="evidence" value="ECO:0007669"/>
    <property type="project" value="InterPro"/>
</dbReference>
<dbReference type="OrthoDB" id="10264412at2759"/>
<evidence type="ECO:0000256" key="12">
    <source>
        <dbReference type="RuleBase" id="RU363035"/>
    </source>
</evidence>
<dbReference type="PANTHER" id="PTHR42765:SF1">
    <property type="entry name" value="ISOLEUCINE--TRNA LIGASE, MITOCHONDRIAL"/>
    <property type="match status" value="1"/>
</dbReference>
<comment type="similarity">
    <text evidence="2 12">Belongs to the class-I aminoacyl-tRNA synthetase family.</text>
</comment>
<dbReference type="Pfam" id="PF00133">
    <property type="entry name" value="tRNA-synt_1"/>
    <property type="match status" value="1"/>
</dbReference>
<evidence type="ECO:0000256" key="10">
    <source>
        <dbReference type="ARBA" id="ARBA00048359"/>
    </source>
</evidence>
<feature type="region of interest" description="Disordered" evidence="13">
    <location>
        <begin position="1"/>
        <end position="27"/>
    </location>
</feature>
<dbReference type="GO" id="GO:0032543">
    <property type="term" value="P:mitochondrial translation"/>
    <property type="evidence" value="ECO:0007669"/>
    <property type="project" value="TreeGrafter"/>
</dbReference>
<dbReference type="FunFam" id="3.40.50.620:FF:000111">
    <property type="entry name" value="Mitochondrial isoleucyl-tRNA synthetase"/>
    <property type="match status" value="1"/>
</dbReference>
<dbReference type="InterPro" id="IPR033708">
    <property type="entry name" value="Anticodon_Ile_BEm"/>
</dbReference>
<dbReference type="GO" id="GO:0002161">
    <property type="term" value="F:aminoacyl-tRNA deacylase activity"/>
    <property type="evidence" value="ECO:0007669"/>
    <property type="project" value="InterPro"/>
</dbReference>
<evidence type="ECO:0000256" key="11">
    <source>
        <dbReference type="ARBA" id="ARBA00068280"/>
    </source>
</evidence>
<evidence type="ECO:0000256" key="8">
    <source>
        <dbReference type="ARBA" id="ARBA00023146"/>
    </source>
</evidence>
<dbReference type="HAMAP" id="MF_02002">
    <property type="entry name" value="Ile_tRNA_synth_type1"/>
    <property type="match status" value="1"/>
</dbReference>
<dbReference type="Gene3D" id="1.10.730.20">
    <property type="match status" value="1"/>
</dbReference>
<dbReference type="CDD" id="cd07960">
    <property type="entry name" value="Anticodon_Ia_Ile_BEm"/>
    <property type="match status" value="1"/>
</dbReference>
<dbReference type="AlphaFoldDB" id="A0A0C3PDV3"/>
<dbReference type="InterPro" id="IPR002301">
    <property type="entry name" value="Ile-tRNA-ligase"/>
</dbReference>
<gene>
    <name evidence="16" type="ORF">PHLGIDRAFT_77402</name>
</gene>
<evidence type="ECO:0000256" key="13">
    <source>
        <dbReference type="SAM" id="MobiDB-lite"/>
    </source>
</evidence>
<dbReference type="InterPro" id="IPR014729">
    <property type="entry name" value="Rossmann-like_a/b/a_fold"/>
</dbReference>
<dbReference type="PROSITE" id="PS00178">
    <property type="entry name" value="AA_TRNA_LIGASE_I"/>
    <property type="match status" value="1"/>
</dbReference>
<dbReference type="Gene3D" id="3.40.50.620">
    <property type="entry name" value="HUPs"/>
    <property type="match status" value="2"/>
</dbReference>
<organism evidence="16 17">
    <name type="scientific">Phlebiopsis gigantea (strain 11061_1 CR5-6)</name>
    <name type="common">White-rot fungus</name>
    <name type="synonym">Peniophora gigantea</name>
    <dbReference type="NCBI Taxonomy" id="745531"/>
    <lineage>
        <taxon>Eukaryota</taxon>
        <taxon>Fungi</taxon>
        <taxon>Dikarya</taxon>
        <taxon>Basidiomycota</taxon>
        <taxon>Agaricomycotina</taxon>
        <taxon>Agaricomycetes</taxon>
        <taxon>Polyporales</taxon>
        <taxon>Phanerochaetaceae</taxon>
        <taxon>Phlebiopsis</taxon>
    </lineage>
</organism>
<feature type="domain" description="Methionyl/Valyl/Leucyl/Isoleucyl-tRNA synthetase anticodon-binding" evidence="15">
    <location>
        <begin position="752"/>
        <end position="907"/>
    </location>
</feature>
<dbReference type="InterPro" id="IPR001412">
    <property type="entry name" value="aa-tRNA-synth_I_CS"/>
</dbReference>
<dbReference type="PANTHER" id="PTHR42765">
    <property type="entry name" value="SOLEUCYL-TRNA SYNTHETASE"/>
    <property type="match status" value="1"/>
</dbReference>
<dbReference type="InterPro" id="IPR002300">
    <property type="entry name" value="aa-tRNA-synth_Ia"/>
</dbReference>
<proteinExistence type="inferred from homology"/>
<dbReference type="SUPFAM" id="SSF50677">
    <property type="entry name" value="ValRS/IleRS/LeuRS editing domain"/>
    <property type="match status" value="1"/>
</dbReference>
<evidence type="ECO:0000259" key="14">
    <source>
        <dbReference type="Pfam" id="PF00133"/>
    </source>
</evidence>
<evidence type="ECO:0000313" key="16">
    <source>
        <dbReference type="EMBL" id="KIP03553.1"/>
    </source>
</evidence>
<reference evidence="16 17" key="1">
    <citation type="journal article" date="2014" name="PLoS Genet.">
        <title>Analysis of the Phlebiopsis gigantea genome, transcriptome and secretome provides insight into its pioneer colonization strategies of wood.</title>
        <authorList>
            <person name="Hori C."/>
            <person name="Ishida T."/>
            <person name="Igarashi K."/>
            <person name="Samejima M."/>
            <person name="Suzuki H."/>
            <person name="Master E."/>
            <person name="Ferreira P."/>
            <person name="Ruiz-Duenas F.J."/>
            <person name="Held B."/>
            <person name="Canessa P."/>
            <person name="Larrondo L.F."/>
            <person name="Schmoll M."/>
            <person name="Druzhinina I.S."/>
            <person name="Kubicek C.P."/>
            <person name="Gaskell J.A."/>
            <person name="Kersten P."/>
            <person name="St John F."/>
            <person name="Glasner J."/>
            <person name="Sabat G."/>
            <person name="Splinter BonDurant S."/>
            <person name="Syed K."/>
            <person name="Yadav J."/>
            <person name="Mgbeahuruike A.C."/>
            <person name="Kovalchuk A."/>
            <person name="Asiegbu F.O."/>
            <person name="Lackner G."/>
            <person name="Hoffmeister D."/>
            <person name="Rencoret J."/>
            <person name="Gutierrez A."/>
            <person name="Sun H."/>
            <person name="Lindquist E."/>
            <person name="Barry K."/>
            <person name="Riley R."/>
            <person name="Grigoriev I.V."/>
            <person name="Henrissat B."/>
            <person name="Kues U."/>
            <person name="Berka R.M."/>
            <person name="Martinez A.T."/>
            <person name="Covert S.F."/>
            <person name="Blanchette R.A."/>
            <person name="Cullen D."/>
        </authorList>
    </citation>
    <scope>NUCLEOTIDE SEQUENCE [LARGE SCALE GENOMIC DNA]</scope>
    <source>
        <strain evidence="16 17">11061_1 CR5-6</strain>
    </source>
</reference>
<dbReference type="GO" id="GO:0005524">
    <property type="term" value="F:ATP binding"/>
    <property type="evidence" value="ECO:0007669"/>
    <property type="project" value="UniProtKB-KW"/>
</dbReference>
<comment type="catalytic activity">
    <reaction evidence="10">
        <text>tRNA(Ile) + L-isoleucine + ATP = L-isoleucyl-tRNA(Ile) + AMP + diphosphate</text>
        <dbReference type="Rhea" id="RHEA:11060"/>
        <dbReference type="Rhea" id="RHEA-COMP:9666"/>
        <dbReference type="Rhea" id="RHEA-COMP:9695"/>
        <dbReference type="ChEBI" id="CHEBI:30616"/>
        <dbReference type="ChEBI" id="CHEBI:33019"/>
        <dbReference type="ChEBI" id="CHEBI:58045"/>
        <dbReference type="ChEBI" id="CHEBI:78442"/>
        <dbReference type="ChEBI" id="CHEBI:78528"/>
        <dbReference type="ChEBI" id="CHEBI:456215"/>
        <dbReference type="EC" id="6.1.1.5"/>
    </reaction>
</comment>
<dbReference type="GO" id="GO:0004822">
    <property type="term" value="F:isoleucine-tRNA ligase activity"/>
    <property type="evidence" value="ECO:0007669"/>
    <property type="project" value="UniProtKB-EC"/>
</dbReference>
<evidence type="ECO:0000256" key="6">
    <source>
        <dbReference type="ARBA" id="ARBA00022840"/>
    </source>
</evidence>
<keyword evidence="4 12" id="KW-0436">Ligase</keyword>
<dbReference type="Proteomes" id="UP000053257">
    <property type="component" value="Unassembled WGS sequence"/>
</dbReference>
<dbReference type="PRINTS" id="PR00984">
    <property type="entry name" value="TRNASYNTHILE"/>
</dbReference>
<evidence type="ECO:0000259" key="15">
    <source>
        <dbReference type="Pfam" id="PF08264"/>
    </source>
</evidence>
<dbReference type="Gene3D" id="3.90.740.10">
    <property type="entry name" value="Valyl/Leucyl/Isoleucyl-tRNA synthetase, editing domain"/>
    <property type="match status" value="1"/>
</dbReference>
<name>A0A0C3PDV3_PHLG1</name>
<evidence type="ECO:0000256" key="9">
    <source>
        <dbReference type="ARBA" id="ARBA00032665"/>
    </source>
</evidence>
<dbReference type="GO" id="GO:0006428">
    <property type="term" value="P:isoleucyl-tRNA aminoacylation"/>
    <property type="evidence" value="ECO:0007669"/>
    <property type="project" value="InterPro"/>
</dbReference>
<evidence type="ECO:0000256" key="7">
    <source>
        <dbReference type="ARBA" id="ARBA00022917"/>
    </source>
</evidence>
<dbReference type="GO" id="GO:0005739">
    <property type="term" value="C:mitochondrion"/>
    <property type="evidence" value="ECO:0007669"/>
    <property type="project" value="UniProtKB-SubCell"/>
</dbReference>
<dbReference type="InterPro" id="IPR023585">
    <property type="entry name" value="Ile-tRNA-ligase_type1"/>
</dbReference>
<dbReference type="InterPro" id="IPR013155">
    <property type="entry name" value="M/V/L/I-tRNA-synth_anticd-bd"/>
</dbReference>
<dbReference type="NCBIfam" id="TIGR00392">
    <property type="entry name" value="ileS"/>
    <property type="match status" value="1"/>
</dbReference>
<evidence type="ECO:0000256" key="5">
    <source>
        <dbReference type="ARBA" id="ARBA00022741"/>
    </source>
</evidence>
<protein>
    <recommendedName>
        <fullName evidence="11">Isoleucine--tRNA ligase, mitochondrial</fullName>
        <ecNumber evidence="3">6.1.1.5</ecNumber>
    </recommendedName>
    <alternativeName>
        <fullName evidence="9">Isoleucyl-tRNA synthetase</fullName>
    </alternativeName>
</protein>
<accession>A0A0C3PDV3</accession>
<sequence length="1012" mass="113937">MHGLRPQSVRKWARGGQRGLSTGGSQFSRSLLLPKTRFPLRNDPARDDSIRRRTSGDLYRWQWENAKGPPFVLHDGPPYANGDLHMGHALNKIIKDIINRYHVMLGQRVHYVPGWDCHGLPIEQKVLRALKKDVDEVSSVTIRSEAEKYAKEQVASQREQFRSLGIMTTWEQNLTYRTMDHDYEMRQLRIFQKMVEQGLIFRQYRPVHYSPSSRSALAESELEYKDAHVSHSVYVTFDVELPGLEVVPAASRPLVKLLVWTTTPWTLTANMGIAVNPDMKYALASSSSTEGRKTFYIYAVDRQDALRPLLEEMGLDTSSLLTVPQGSEFLDARYYPLFSASENRETSKTIIPSSHVTPDSGTGVVHLAPAHGQEDYAIFRSHPNLDMLCHVDGKGHFTASVADVVGDKADRLVGKSVLSEGGKAMVDLLREIGALKKVERYKHRYPYDWKTDQPIIMMATSQWFANLDKIKDDAIAALQNVDFYPPVSRNRLESFVRSRSEWCISRQRVWGVPIPALYHLPTQRAVLTTESLSYILSVIDAKGTRHWWDGPVEEFVPPTLRIPGEDVSKTWAKGTDTMDVWFDSGTSWSMLEGLAREPTSQQVPGRYADVCVEGSDQHRGWFQSQLLTAVATAPPGRPPVAPYGTLITHGMVLDENDRKMSKSLGNILSPMTIINGGKNLQKEPAYGTDVLRLWAATVEVGRDMSVGPTLLSQCAQNYRKIRNTARFLLGNLGDRRLAEDEKVPREQLAMVDRWIVHKLSELEHTAREGYSTYNFPKVVTALSNFANITLSSLYFDITKDPLYCDGVGSMRRRSIVTVLEKVLDTMVHIMAPILPHLAEEVYQTRFPAGEQINSAFSEPWKPLSEEWSDPTLDTDMSELLRLRDLVLSLLEKPRQNKCIGSSLMADVDIVLPSNVPEGNHFVKLVKGEGKRRPPELLSQLFNVSQVNLVDEGSLGTLSAAWVYTGSMSLPSVDEDLAVRVRPASSHKCPRCWAHTAEKEESLCRRCSSVVQP</sequence>
<evidence type="ECO:0000256" key="3">
    <source>
        <dbReference type="ARBA" id="ARBA00013165"/>
    </source>
</evidence>
<keyword evidence="6 12" id="KW-0067">ATP-binding</keyword>
<keyword evidence="7 12" id="KW-0648">Protein biosynthesis</keyword>
<evidence type="ECO:0000313" key="17">
    <source>
        <dbReference type="Proteomes" id="UP000053257"/>
    </source>
</evidence>
<dbReference type="InterPro" id="IPR009008">
    <property type="entry name" value="Val/Leu/Ile-tRNA-synth_edit"/>
</dbReference>